<dbReference type="Pfam" id="PF19087">
    <property type="entry name" value="DUF5776"/>
    <property type="match status" value="1"/>
</dbReference>
<proteinExistence type="predicted"/>
<protein>
    <recommendedName>
        <fullName evidence="3">DUF5776 domain-containing protein</fullName>
    </recommendedName>
</protein>
<sequence length="550" mass="60581">MHKIVKSCLLAVASLGLFGFAAAQKQTPVFAQDVSAASDQISPTNITTQSSIWKNWPSIVGSHVKVTEPVTVERNASLDDTANGTYGYTVKYSFSVDNPKDLPLCIGLTLAPGSPVFNENTWGTVSSEDGNTFSKSNTNITFWDPWTYDDKSHGKFIMIADSKDGIGLDFLKQSIANDQKNYTVRIDFNSLKSDDQTDSIKKTISPEFGPATRPVKIFYKDIKTGQDIQAPTTVGDYKDFTPEQYFNNFRPDATTPINLPDVTAPSLSGYEFNSSQTATFYHPWLGGGGTPQYDYVEADNSTNNKTVSDLSIAGRKDDGSKSYIFKSAVIFWYDPTPTPAPNNTGGTAISIGNGSITPTTNSDSTTTPTLNSNSEPASSITTTQNPATPSYAAKKGTAVYATKAIYMYKNATFKKSQRIAKYPKAKRVNRPMFVVIGYARSNNGTLRYKVRDVNHGKKTANKVGYITASRKYVVNVYYKTMPKNKKITVINKQGVNTYKNANLTKKVKNYKQGTHLRVKKIVKHNLTTRYQLSNGTYVTANKKLVIQGNY</sequence>
<dbReference type="Proteomes" id="UP000604765">
    <property type="component" value="Unassembled WGS sequence"/>
</dbReference>
<dbReference type="RefSeq" id="WP_232365358.1">
    <property type="nucleotide sequence ID" value="NZ_BNJR01000017.1"/>
</dbReference>
<gene>
    <name evidence="4" type="ORF">YK48G_22310</name>
</gene>
<feature type="domain" description="DUF5776" evidence="3">
    <location>
        <begin position="477"/>
        <end position="545"/>
    </location>
</feature>
<evidence type="ECO:0000313" key="5">
    <source>
        <dbReference type="Proteomes" id="UP000604765"/>
    </source>
</evidence>
<evidence type="ECO:0000313" key="4">
    <source>
        <dbReference type="EMBL" id="GHP14806.1"/>
    </source>
</evidence>
<reference evidence="4 5" key="1">
    <citation type="journal article" date="2021" name="Int. J. Syst. Evol. Microbiol.">
        <title>Lentilactobacillus fungorum sp. nov., isolated from spent mushroom substrates.</title>
        <authorList>
            <person name="Tohno M."/>
            <person name="Tanizawa Y."/>
            <person name="Kojima Y."/>
            <person name="Sakamoto M."/>
            <person name="Ohkuma M."/>
            <person name="Kobayashi H."/>
        </authorList>
    </citation>
    <scope>NUCLEOTIDE SEQUENCE [LARGE SCALE GENOMIC DNA]</scope>
    <source>
        <strain evidence="4 5">YK48G</strain>
    </source>
</reference>
<dbReference type="InterPro" id="IPR044081">
    <property type="entry name" value="DUF5776"/>
</dbReference>
<feature type="chain" id="PRO_5046692894" description="DUF5776 domain-containing protein" evidence="2">
    <location>
        <begin position="24"/>
        <end position="550"/>
    </location>
</feature>
<feature type="region of interest" description="Disordered" evidence="1">
    <location>
        <begin position="343"/>
        <end position="388"/>
    </location>
</feature>
<feature type="compositionally biased region" description="Polar residues" evidence="1">
    <location>
        <begin position="377"/>
        <end position="388"/>
    </location>
</feature>
<feature type="compositionally biased region" description="Low complexity" evidence="1">
    <location>
        <begin position="355"/>
        <end position="376"/>
    </location>
</feature>
<comment type="caution">
    <text evidence="4">The sequence shown here is derived from an EMBL/GenBank/DDBJ whole genome shotgun (WGS) entry which is preliminary data.</text>
</comment>
<evidence type="ECO:0000256" key="1">
    <source>
        <dbReference type="SAM" id="MobiDB-lite"/>
    </source>
</evidence>
<keyword evidence="5" id="KW-1185">Reference proteome</keyword>
<evidence type="ECO:0000256" key="2">
    <source>
        <dbReference type="SAM" id="SignalP"/>
    </source>
</evidence>
<dbReference type="EMBL" id="BNJR01000017">
    <property type="protein sequence ID" value="GHP14806.1"/>
    <property type="molecule type" value="Genomic_DNA"/>
</dbReference>
<evidence type="ECO:0000259" key="3">
    <source>
        <dbReference type="Pfam" id="PF19087"/>
    </source>
</evidence>
<feature type="signal peptide" evidence="2">
    <location>
        <begin position="1"/>
        <end position="23"/>
    </location>
</feature>
<accession>A0ABQ3W360</accession>
<keyword evidence="2" id="KW-0732">Signal</keyword>
<name>A0ABQ3W360_9LACO</name>
<organism evidence="4 5">
    <name type="scientific">Lentilactobacillus fungorum</name>
    <dbReference type="NCBI Taxonomy" id="2201250"/>
    <lineage>
        <taxon>Bacteria</taxon>
        <taxon>Bacillati</taxon>
        <taxon>Bacillota</taxon>
        <taxon>Bacilli</taxon>
        <taxon>Lactobacillales</taxon>
        <taxon>Lactobacillaceae</taxon>
        <taxon>Lentilactobacillus</taxon>
    </lineage>
</organism>